<dbReference type="NCBIfam" id="TIGR01352">
    <property type="entry name" value="tonB_Cterm"/>
    <property type="match status" value="1"/>
</dbReference>
<name>A0ABS1X0Z4_9GAMM</name>
<dbReference type="Gene3D" id="3.30.1150.10">
    <property type="match status" value="1"/>
</dbReference>
<keyword evidence="6" id="KW-0812">Transmembrane</keyword>
<evidence type="ECO:0000256" key="3">
    <source>
        <dbReference type="ARBA" id="ARBA00022448"/>
    </source>
</evidence>
<keyword evidence="3" id="KW-0813">Transport</keyword>
<evidence type="ECO:0000256" key="6">
    <source>
        <dbReference type="ARBA" id="ARBA00022692"/>
    </source>
</evidence>
<dbReference type="PANTHER" id="PTHR33446:SF14">
    <property type="entry name" value="PROTEIN TONB"/>
    <property type="match status" value="1"/>
</dbReference>
<evidence type="ECO:0000256" key="10">
    <source>
        <dbReference type="SAM" id="SignalP"/>
    </source>
</evidence>
<accession>A0ABS1X0Z4</accession>
<dbReference type="PROSITE" id="PS52015">
    <property type="entry name" value="TONB_CTD"/>
    <property type="match status" value="1"/>
</dbReference>
<evidence type="ECO:0000256" key="7">
    <source>
        <dbReference type="ARBA" id="ARBA00022927"/>
    </source>
</evidence>
<feature type="signal peptide" evidence="10">
    <location>
        <begin position="1"/>
        <end position="23"/>
    </location>
</feature>
<proteinExistence type="inferred from homology"/>
<evidence type="ECO:0000313" key="12">
    <source>
        <dbReference type="EMBL" id="MBM0106913.1"/>
    </source>
</evidence>
<organism evidence="12 13">
    <name type="scientific">Steroidobacter gossypii</name>
    <dbReference type="NCBI Taxonomy" id="2805490"/>
    <lineage>
        <taxon>Bacteria</taxon>
        <taxon>Pseudomonadati</taxon>
        <taxon>Pseudomonadota</taxon>
        <taxon>Gammaproteobacteria</taxon>
        <taxon>Steroidobacterales</taxon>
        <taxon>Steroidobacteraceae</taxon>
        <taxon>Steroidobacter</taxon>
    </lineage>
</organism>
<dbReference type="EMBL" id="JAEVLS010000004">
    <property type="protein sequence ID" value="MBM0106913.1"/>
    <property type="molecule type" value="Genomic_DNA"/>
</dbReference>
<dbReference type="InterPro" id="IPR006260">
    <property type="entry name" value="TonB/TolA_C"/>
</dbReference>
<evidence type="ECO:0000256" key="5">
    <source>
        <dbReference type="ARBA" id="ARBA00022519"/>
    </source>
</evidence>
<dbReference type="InterPro" id="IPR037682">
    <property type="entry name" value="TonB_C"/>
</dbReference>
<protein>
    <submittedName>
        <fullName evidence="12">Energy transducer TonB</fullName>
    </submittedName>
</protein>
<reference evidence="12 13" key="1">
    <citation type="journal article" date="2021" name="Int. J. Syst. Evol. Microbiol.">
        <title>Steroidobacter gossypii sp. nov., isolated from soil of cotton cropping field.</title>
        <authorList>
            <person name="Huang R."/>
            <person name="Yang S."/>
            <person name="Zhen C."/>
            <person name="Liu W."/>
        </authorList>
    </citation>
    <scope>NUCLEOTIDE SEQUENCE [LARGE SCALE GENOMIC DNA]</scope>
    <source>
        <strain evidence="12 13">S1-65</strain>
    </source>
</reference>
<dbReference type="Proteomes" id="UP000661077">
    <property type="component" value="Unassembled WGS sequence"/>
</dbReference>
<keyword evidence="9" id="KW-0472">Membrane</keyword>
<comment type="subcellular location">
    <subcellularLocation>
        <location evidence="1">Cell inner membrane</location>
        <topology evidence="1">Single-pass membrane protein</topology>
        <orientation evidence="1">Periplasmic side</orientation>
    </subcellularLocation>
</comment>
<sequence>MLRVSALSLAVLVGMTAAVTAEAAQSHEGVVSASTLKRTHTIPPAWPASAPTGVEGWVMLEFTLLPDGTVSDIEVKESHPAGVFDTSAVEALRQWKYEPVERAGQKVAQRAEIRMKYALAK</sequence>
<comment type="similarity">
    <text evidence="2">Belongs to the TonB family.</text>
</comment>
<evidence type="ECO:0000313" key="13">
    <source>
        <dbReference type="Proteomes" id="UP000661077"/>
    </source>
</evidence>
<evidence type="ECO:0000256" key="9">
    <source>
        <dbReference type="ARBA" id="ARBA00023136"/>
    </source>
</evidence>
<evidence type="ECO:0000256" key="2">
    <source>
        <dbReference type="ARBA" id="ARBA00006555"/>
    </source>
</evidence>
<keyword evidence="10" id="KW-0732">Signal</keyword>
<evidence type="ECO:0000256" key="4">
    <source>
        <dbReference type="ARBA" id="ARBA00022475"/>
    </source>
</evidence>
<evidence type="ECO:0000256" key="1">
    <source>
        <dbReference type="ARBA" id="ARBA00004383"/>
    </source>
</evidence>
<comment type="caution">
    <text evidence="12">The sequence shown here is derived from an EMBL/GenBank/DDBJ whole genome shotgun (WGS) entry which is preliminary data.</text>
</comment>
<feature type="chain" id="PRO_5045204924" evidence="10">
    <location>
        <begin position="24"/>
        <end position="121"/>
    </location>
</feature>
<evidence type="ECO:0000259" key="11">
    <source>
        <dbReference type="PROSITE" id="PS52015"/>
    </source>
</evidence>
<evidence type="ECO:0000256" key="8">
    <source>
        <dbReference type="ARBA" id="ARBA00022989"/>
    </source>
</evidence>
<dbReference type="SUPFAM" id="SSF74653">
    <property type="entry name" value="TolA/TonB C-terminal domain"/>
    <property type="match status" value="1"/>
</dbReference>
<keyword evidence="5" id="KW-0997">Cell inner membrane</keyword>
<dbReference type="PANTHER" id="PTHR33446">
    <property type="entry name" value="PROTEIN TONB-RELATED"/>
    <property type="match status" value="1"/>
</dbReference>
<gene>
    <name evidence="12" type="ORF">JM946_19430</name>
</gene>
<keyword evidence="7" id="KW-0653">Protein transport</keyword>
<dbReference type="InterPro" id="IPR051045">
    <property type="entry name" value="TonB-dependent_transducer"/>
</dbReference>
<keyword evidence="8" id="KW-1133">Transmembrane helix</keyword>
<keyword evidence="13" id="KW-1185">Reference proteome</keyword>
<feature type="domain" description="TonB C-terminal" evidence="11">
    <location>
        <begin position="31"/>
        <end position="121"/>
    </location>
</feature>
<dbReference type="Pfam" id="PF03544">
    <property type="entry name" value="TonB_C"/>
    <property type="match status" value="1"/>
</dbReference>
<keyword evidence="4" id="KW-1003">Cell membrane</keyword>